<evidence type="ECO:0000313" key="2">
    <source>
        <dbReference type="EMBL" id="KAG9247585.1"/>
    </source>
</evidence>
<dbReference type="OrthoDB" id="8119704at2759"/>
<dbReference type="AlphaFoldDB" id="A0A9P7Z908"/>
<evidence type="ECO:0000259" key="1">
    <source>
        <dbReference type="Pfam" id="PF00561"/>
    </source>
</evidence>
<dbReference type="InterPro" id="IPR029058">
    <property type="entry name" value="AB_hydrolase_fold"/>
</dbReference>
<evidence type="ECO:0000313" key="3">
    <source>
        <dbReference type="Proteomes" id="UP000887226"/>
    </source>
</evidence>
<protein>
    <submittedName>
        <fullName evidence="2">Alpha/Beta hydrolase protein</fullName>
    </submittedName>
</protein>
<name>A0A9P7Z908_9HELO</name>
<dbReference type="EMBL" id="MU253768">
    <property type="protein sequence ID" value="KAG9247585.1"/>
    <property type="molecule type" value="Genomic_DNA"/>
</dbReference>
<reference evidence="2" key="1">
    <citation type="journal article" date="2021" name="IMA Fungus">
        <title>Genomic characterization of three marine fungi, including Emericellopsis atlantica sp. nov. with signatures of a generalist lifestyle and marine biomass degradation.</title>
        <authorList>
            <person name="Hagestad O.C."/>
            <person name="Hou L."/>
            <person name="Andersen J.H."/>
            <person name="Hansen E.H."/>
            <person name="Altermark B."/>
            <person name="Li C."/>
            <person name="Kuhnert E."/>
            <person name="Cox R.J."/>
            <person name="Crous P.W."/>
            <person name="Spatafora J.W."/>
            <person name="Lail K."/>
            <person name="Amirebrahimi M."/>
            <person name="Lipzen A."/>
            <person name="Pangilinan J."/>
            <person name="Andreopoulos W."/>
            <person name="Hayes R.D."/>
            <person name="Ng V."/>
            <person name="Grigoriev I.V."/>
            <person name="Jackson S.A."/>
            <person name="Sutton T.D.S."/>
            <person name="Dobson A.D.W."/>
            <person name="Rama T."/>
        </authorList>
    </citation>
    <scope>NUCLEOTIDE SEQUENCE</scope>
    <source>
        <strain evidence="2">TRa3180A</strain>
    </source>
</reference>
<dbReference type="InterPro" id="IPR000073">
    <property type="entry name" value="AB_hydrolase_1"/>
</dbReference>
<dbReference type="PANTHER" id="PTHR43798:SF33">
    <property type="entry name" value="HYDROLASE, PUTATIVE (AFU_ORTHOLOGUE AFUA_2G14860)-RELATED"/>
    <property type="match status" value="1"/>
</dbReference>
<gene>
    <name evidence="2" type="ORF">BJ878DRAFT_491825</name>
</gene>
<comment type="caution">
    <text evidence="2">The sequence shown here is derived from an EMBL/GenBank/DDBJ whole genome shotgun (WGS) entry which is preliminary data.</text>
</comment>
<dbReference type="PANTHER" id="PTHR43798">
    <property type="entry name" value="MONOACYLGLYCEROL LIPASE"/>
    <property type="match status" value="1"/>
</dbReference>
<organism evidence="2 3">
    <name type="scientific">Calycina marina</name>
    <dbReference type="NCBI Taxonomy" id="1763456"/>
    <lineage>
        <taxon>Eukaryota</taxon>
        <taxon>Fungi</taxon>
        <taxon>Dikarya</taxon>
        <taxon>Ascomycota</taxon>
        <taxon>Pezizomycotina</taxon>
        <taxon>Leotiomycetes</taxon>
        <taxon>Helotiales</taxon>
        <taxon>Pezizellaceae</taxon>
        <taxon>Calycina</taxon>
    </lineage>
</organism>
<proteinExistence type="predicted"/>
<dbReference type="Gene3D" id="3.40.50.1820">
    <property type="entry name" value="alpha/beta hydrolase"/>
    <property type="match status" value="1"/>
</dbReference>
<feature type="domain" description="AB hydrolase-1" evidence="1">
    <location>
        <begin position="37"/>
        <end position="138"/>
    </location>
</feature>
<dbReference type="PRINTS" id="PR00111">
    <property type="entry name" value="ABHYDROLASE"/>
</dbReference>
<dbReference type="SUPFAM" id="SSF53474">
    <property type="entry name" value="alpha/beta-Hydrolases"/>
    <property type="match status" value="1"/>
</dbReference>
<dbReference type="Proteomes" id="UP000887226">
    <property type="component" value="Unassembled WGS sequence"/>
</dbReference>
<dbReference type="InterPro" id="IPR050266">
    <property type="entry name" value="AB_hydrolase_sf"/>
</dbReference>
<dbReference type="GO" id="GO:0016020">
    <property type="term" value="C:membrane"/>
    <property type="evidence" value="ECO:0007669"/>
    <property type="project" value="TreeGrafter"/>
</dbReference>
<accession>A0A9P7Z908</accession>
<dbReference type="Pfam" id="PF00561">
    <property type="entry name" value="Abhydrolase_1"/>
    <property type="match status" value="1"/>
</dbReference>
<sequence>MSSQEFSPKDAEANLKIYYTRLSAPAGHNGKGLSQAPIIFLHGLSTCHIEFSYTTPFLSKDYDLILVDLPGHSRSKDILPFTLDNAVNALSHLISTEVTCGKAHIVGMSLGGFVGLEFARRYPEMVSSLFCTGCPPLNGLRKWFLSHPLLMGTFEFIGGKLSNEKMFWSPIGVKPFPKLREEMRGNFSMELMREGYGACTDMTIERFAGIRGVRIAIVAGGKKDGVEQTREAGRVLAKTNPACRAFVVRDALHLWDLQLPELFAQGVRSWVEGNEMPKQFELLQ</sequence>
<dbReference type="GO" id="GO:0016787">
    <property type="term" value="F:hydrolase activity"/>
    <property type="evidence" value="ECO:0007669"/>
    <property type="project" value="UniProtKB-KW"/>
</dbReference>
<keyword evidence="3" id="KW-1185">Reference proteome</keyword>
<keyword evidence="2" id="KW-0378">Hydrolase</keyword>